<proteinExistence type="predicted"/>
<accession>A0A0B6ZUZ2</accession>
<dbReference type="AlphaFoldDB" id="A0A0B6ZUZ2"/>
<gene>
    <name evidence="1" type="primary">ORF79027</name>
</gene>
<feature type="non-terminal residue" evidence="1">
    <location>
        <position position="1"/>
    </location>
</feature>
<protein>
    <submittedName>
        <fullName evidence="1">Uncharacterized protein</fullName>
    </submittedName>
</protein>
<evidence type="ECO:0000313" key="1">
    <source>
        <dbReference type="EMBL" id="CEK71590.1"/>
    </source>
</evidence>
<reference evidence="1" key="1">
    <citation type="submission" date="2014-12" db="EMBL/GenBank/DDBJ databases">
        <title>Insight into the proteome of Arion vulgaris.</title>
        <authorList>
            <person name="Aradska J."/>
            <person name="Bulat T."/>
            <person name="Smidak R."/>
            <person name="Sarate P."/>
            <person name="Gangsoo J."/>
            <person name="Sialana F."/>
            <person name="Bilban M."/>
            <person name="Lubec G."/>
        </authorList>
    </citation>
    <scope>NUCLEOTIDE SEQUENCE</scope>
    <source>
        <tissue evidence="1">Skin</tissue>
    </source>
</reference>
<sequence>LCTTLVSCLLHCTGFPDIPSPCRITYRIRSNLRTALLWRKDVGRHAKGNVVENRGYSVCDV</sequence>
<dbReference type="EMBL" id="HACG01024725">
    <property type="protein sequence ID" value="CEK71590.1"/>
    <property type="molecule type" value="Transcribed_RNA"/>
</dbReference>
<name>A0A0B6ZUZ2_9EUPU</name>
<organism evidence="1">
    <name type="scientific">Arion vulgaris</name>
    <dbReference type="NCBI Taxonomy" id="1028688"/>
    <lineage>
        <taxon>Eukaryota</taxon>
        <taxon>Metazoa</taxon>
        <taxon>Spiralia</taxon>
        <taxon>Lophotrochozoa</taxon>
        <taxon>Mollusca</taxon>
        <taxon>Gastropoda</taxon>
        <taxon>Heterobranchia</taxon>
        <taxon>Euthyneura</taxon>
        <taxon>Panpulmonata</taxon>
        <taxon>Eupulmonata</taxon>
        <taxon>Stylommatophora</taxon>
        <taxon>Helicina</taxon>
        <taxon>Arionoidea</taxon>
        <taxon>Arionidae</taxon>
        <taxon>Arion</taxon>
    </lineage>
</organism>